<evidence type="ECO:0000313" key="3">
    <source>
        <dbReference type="Proteomes" id="UP000196531"/>
    </source>
</evidence>
<organism evidence="2 3">
    <name type="scientific">Halobacteriovorax marinus</name>
    <dbReference type="NCBI Taxonomy" id="97084"/>
    <lineage>
        <taxon>Bacteria</taxon>
        <taxon>Pseudomonadati</taxon>
        <taxon>Bdellovibrionota</taxon>
        <taxon>Bacteriovoracia</taxon>
        <taxon>Bacteriovoracales</taxon>
        <taxon>Halobacteriovoraceae</taxon>
        <taxon>Halobacteriovorax</taxon>
    </lineage>
</organism>
<gene>
    <name evidence="2" type="ORF">A9Q84_06595</name>
</gene>
<sequence length="170" mass="18263">MKTNQSHICKKLLLLISFISVFATSSFANERIGRLGLGFSNQFKSGIPALSFKIQKSKSTALGALIGFDTDTSSGGWGAGVKIFRNIFDEPQLNFYAAMLGGLINKKQGAGNAAKTGFQLDLTLGSEFSFSGLASIGFSFEFGVSFNKVDDFRIQTVGDSFIVAAAHFYL</sequence>
<dbReference type="AlphaFoldDB" id="A0A1Y5F9P6"/>
<dbReference type="EMBL" id="MAAO01000005">
    <property type="protein sequence ID" value="OUR97861.1"/>
    <property type="molecule type" value="Genomic_DNA"/>
</dbReference>
<proteinExistence type="predicted"/>
<feature type="chain" id="PRO_5012576718" description="Outer membrane protein beta-barrel domain-containing protein" evidence="1">
    <location>
        <begin position="29"/>
        <end position="170"/>
    </location>
</feature>
<reference evidence="3" key="1">
    <citation type="journal article" date="2017" name="Proc. Natl. Acad. Sci. U.S.A.">
        <title>Simulation of Deepwater Horizon oil plume reveals substrate specialization within a complex community of hydrocarbon-degraders.</title>
        <authorList>
            <person name="Hu P."/>
            <person name="Dubinsky E.A."/>
            <person name="Probst A.J."/>
            <person name="Wang J."/>
            <person name="Sieber C.M.K."/>
            <person name="Tom L.M."/>
            <person name="Gardinali P."/>
            <person name="Banfield J.F."/>
            <person name="Atlas R.M."/>
            <person name="Andersen G.L."/>
        </authorList>
    </citation>
    <scope>NUCLEOTIDE SEQUENCE [LARGE SCALE GENOMIC DNA]</scope>
</reference>
<accession>A0A1Y5F9P6</accession>
<keyword evidence="1" id="KW-0732">Signal</keyword>
<comment type="caution">
    <text evidence="2">The sequence shown here is derived from an EMBL/GenBank/DDBJ whole genome shotgun (WGS) entry which is preliminary data.</text>
</comment>
<name>A0A1Y5F9P6_9BACT</name>
<feature type="signal peptide" evidence="1">
    <location>
        <begin position="1"/>
        <end position="28"/>
    </location>
</feature>
<evidence type="ECO:0000313" key="2">
    <source>
        <dbReference type="EMBL" id="OUR97861.1"/>
    </source>
</evidence>
<evidence type="ECO:0000256" key="1">
    <source>
        <dbReference type="SAM" id="SignalP"/>
    </source>
</evidence>
<evidence type="ECO:0008006" key="4">
    <source>
        <dbReference type="Google" id="ProtNLM"/>
    </source>
</evidence>
<protein>
    <recommendedName>
        <fullName evidence="4">Outer membrane protein beta-barrel domain-containing protein</fullName>
    </recommendedName>
</protein>
<dbReference type="Proteomes" id="UP000196531">
    <property type="component" value="Unassembled WGS sequence"/>
</dbReference>